<feature type="binding site" evidence="8">
    <location>
        <position position="215"/>
    </location>
    <ligand>
        <name>Zn(2+)</name>
        <dbReference type="ChEBI" id="CHEBI:29105"/>
    </ligand>
</feature>
<keyword evidence="2 8" id="KW-0479">Metal-binding</keyword>
<feature type="binding site" evidence="7">
    <location>
        <position position="141"/>
    </location>
    <ligand>
        <name>substrate</name>
    </ligand>
</feature>
<reference evidence="10 11" key="1">
    <citation type="journal article" date="2012" name="Int. J. Syst. Evol. Microbiol.">
        <title>Vibrio caribbeanicus sp. nov., isolated from the marine sponge Scleritoderma cyanea.</title>
        <authorList>
            <person name="Hoffmann M."/>
            <person name="Monday S.R."/>
            <person name="Allard M.W."/>
            <person name="Strain E.A."/>
            <person name="Whittaker P."/>
            <person name="Naum M."/>
            <person name="McCarthy P.J."/>
            <person name="Lopez J.V."/>
            <person name="Fischer M."/>
            <person name="Brown E.W."/>
        </authorList>
    </citation>
    <scope>NUCLEOTIDE SEQUENCE [LARGE SCALE GENOMIC DNA]</scope>
    <source>
        <strain evidence="10 11">LMG 20546</strain>
    </source>
</reference>
<evidence type="ECO:0000256" key="7">
    <source>
        <dbReference type="PIRSR" id="PIRSR038994-2"/>
    </source>
</evidence>
<sequence>MTLKAISAPRLFDGNNYHHNCALVWQEDQIVSILPMSELPNEIEHQHFPNGIIAPGFIDIQVNGGGDVMFNNDITAQGMETICRAHRQHGTAYLLPTLISSTPQNIQAALNATEQAIAESVAGVLGVHLEGPWLNKDKKGAHDANLFYAPSSDQLEQFQWPTQGKVLVTAAVENIDSSALKWMKKHGIILSCGHSNAKAAQLTEEKLSLVDGFTHLFNAMSPFEGREPGVVGTALNTDHSWCSIITDGIHVHPQSFVLAHKAKPQGKLLIVTDAMATLGSKTNQFVLDGETIKVVDNKLVNSNGSLAGAHIGMDQSVANVIKWGIEEDEALRMASTYPAQAINCNDLGLLEPHFRAAATVLDDNYQTQAVVVDGYLYQ</sequence>
<accession>E8LRJ9</accession>
<protein>
    <submittedName>
        <fullName evidence="10">N-acetylglucosamine-6-phosphate deacetylase</fullName>
    </submittedName>
</protein>
<feature type="binding site" evidence="7">
    <location>
        <position position="226"/>
    </location>
    <ligand>
        <name>substrate</name>
    </ligand>
</feature>
<dbReference type="GO" id="GO:0046872">
    <property type="term" value="F:metal ion binding"/>
    <property type="evidence" value="ECO:0007669"/>
    <property type="project" value="UniProtKB-KW"/>
</dbReference>
<keyword evidence="3 5" id="KW-0378">Hydrolase</keyword>
<dbReference type="OrthoDB" id="9776488at2"/>
<evidence type="ECO:0000259" key="9">
    <source>
        <dbReference type="Pfam" id="PF01979"/>
    </source>
</evidence>
<feature type="binding site" evidence="7">
    <location>
        <position position="250"/>
    </location>
    <ligand>
        <name>substrate</name>
    </ligand>
</feature>
<dbReference type="Pfam" id="PF01979">
    <property type="entry name" value="Amidohydro_1"/>
    <property type="match status" value="1"/>
</dbReference>
<dbReference type="SUPFAM" id="SSF51338">
    <property type="entry name" value="Composite domain of metallo-dependent hydrolases"/>
    <property type="match status" value="1"/>
</dbReference>
<evidence type="ECO:0000256" key="6">
    <source>
        <dbReference type="PIRSR" id="PIRSR038994-1"/>
    </source>
</evidence>
<feature type="active site" description="Proton donor/acceptor" evidence="6">
    <location>
        <position position="273"/>
    </location>
</feature>
<feature type="binding site" evidence="8">
    <location>
        <position position="130"/>
    </location>
    <ligand>
        <name>Zn(2+)</name>
        <dbReference type="ChEBI" id="CHEBI:29105"/>
    </ligand>
</feature>
<dbReference type="STRING" id="945543.VIBR0546_03355"/>
<feature type="binding site" evidence="8">
    <location>
        <position position="194"/>
    </location>
    <ligand>
        <name>Zn(2+)</name>
        <dbReference type="ChEBI" id="CHEBI:29105"/>
    </ligand>
</feature>
<evidence type="ECO:0000256" key="2">
    <source>
        <dbReference type="ARBA" id="ARBA00022723"/>
    </source>
</evidence>
<dbReference type="PANTHER" id="PTHR11113:SF14">
    <property type="entry name" value="N-ACETYLGLUCOSAMINE-6-PHOSPHATE DEACETYLASE"/>
    <property type="match status" value="1"/>
</dbReference>
<feature type="domain" description="Amidohydrolase-related" evidence="9">
    <location>
        <begin position="52"/>
        <end position="374"/>
    </location>
</feature>
<name>E8LRJ9_9VIBR</name>
<dbReference type="InterPro" id="IPR006680">
    <property type="entry name" value="Amidohydro-rel"/>
</dbReference>
<dbReference type="EMBL" id="AEVS01000035">
    <property type="protein sequence ID" value="EGA66602.1"/>
    <property type="molecule type" value="Genomic_DNA"/>
</dbReference>
<dbReference type="PANTHER" id="PTHR11113">
    <property type="entry name" value="N-ACETYLGLUCOSAMINE-6-PHOSPHATE DEACETYLASE"/>
    <property type="match status" value="1"/>
</dbReference>
<keyword evidence="4 5" id="KW-0119">Carbohydrate metabolism</keyword>
<dbReference type="AlphaFoldDB" id="E8LRJ9"/>
<comment type="similarity">
    <text evidence="1 5">Belongs to the metallo-dependent hydrolases superfamily. NagA family.</text>
</comment>
<dbReference type="NCBIfam" id="TIGR00221">
    <property type="entry name" value="nagA"/>
    <property type="match status" value="1"/>
</dbReference>
<evidence type="ECO:0000256" key="1">
    <source>
        <dbReference type="ARBA" id="ARBA00010716"/>
    </source>
</evidence>
<evidence type="ECO:0000313" key="11">
    <source>
        <dbReference type="Proteomes" id="UP000004371"/>
    </source>
</evidence>
<dbReference type="Proteomes" id="UP000004371">
    <property type="component" value="Unassembled WGS sequence"/>
</dbReference>
<dbReference type="GO" id="GO:0006046">
    <property type="term" value="P:N-acetylglucosamine catabolic process"/>
    <property type="evidence" value="ECO:0007669"/>
    <property type="project" value="TreeGrafter"/>
</dbReference>
<keyword evidence="11" id="KW-1185">Reference proteome</keyword>
<dbReference type="Gene3D" id="3.20.20.140">
    <property type="entry name" value="Metal-dependent hydrolases"/>
    <property type="match status" value="1"/>
</dbReference>
<dbReference type="InterPro" id="IPR032466">
    <property type="entry name" value="Metal_Hydrolase"/>
</dbReference>
<evidence type="ECO:0000256" key="8">
    <source>
        <dbReference type="PIRSR" id="PIRSR038994-3"/>
    </source>
</evidence>
<dbReference type="GO" id="GO:0008448">
    <property type="term" value="F:N-acetylglucosamine-6-phosphate deacetylase activity"/>
    <property type="evidence" value="ECO:0007669"/>
    <property type="project" value="InterPro"/>
</dbReference>
<dbReference type="Gene3D" id="2.30.40.10">
    <property type="entry name" value="Urease, subunit C, domain 1"/>
    <property type="match status" value="1"/>
</dbReference>
<gene>
    <name evidence="10" type="ORF">VIBR0546_03355</name>
</gene>
<evidence type="ECO:0000313" key="10">
    <source>
        <dbReference type="EMBL" id="EGA66602.1"/>
    </source>
</evidence>
<feature type="binding site" evidence="7">
    <location>
        <begin position="218"/>
        <end position="219"/>
    </location>
    <ligand>
        <name>substrate</name>
    </ligand>
</feature>
<evidence type="ECO:0000256" key="4">
    <source>
        <dbReference type="ARBA" id="ARBA00023277"/>
    </source>
</evidence>
<comment type="cofactor">
    <cofactor evidence="8">
        <name>a divalent metal cation</name>
        <dbReference type="ChEBI" id="CHEBI:60240"/>
    </cofactor>
    <text evidence="8">Binds 1 divalent metal cation per subunit.</text>
</comment>
<dbReference type="RefSeq" id="WP_006878428.1">
    <property type="nucleotide sequence ID" value="NZ_AEVS01000035.1"/>
</dbReference>
<feature type="binding site" evidence="7">
    <location>
        <begin position="306"/>
        <end position="308"/>
    </location>
    <ligand>
        <name>substrate</name>
    </ligand>
</feature>
<dbReference type="CDD" id="cd00854">
    <property type="entry name" value="NagA"/>
    <property type="match status" value="1"/>
</dbReference>
<comment type="caution">
    <text evidence="10">The sequence shown here is derived from an EMBL/GenBank/DDBJ whole genome shotgun (WGS) entry which is preliminary data.</text>
</comment>
<dbReference type="eggNOG" id="COG1820">
    <property type="taxonomic scope" value="Bacteria"/>
</dbReference>
<organism evidence="10 11">
    <name type="scientific">Vibrio brasiliensis LMG 20546</name>
    <dbReference type="NCBI Taxonomy" id="945543"/>
    <lineage>
        <taxon>Bacteria</taxon>
        <taxon>Pseudomonadati</taxon>
        <taxon>Pseudomonadota</taxon>
        <taxon>Gammaproteobacteria</taxon>
        <taxon>Vibrionales</taxon>
        <taxon>Vibrionaceae</taxon>
        <taxon>Vibrio</taxon>
        <taxon>Vibrio oreintalis group</taxon>
    </lineage>
</organism>
<dbReference type="InterPro" id="IPR003764">
    <property type="entry name" value="GlcNAc_6-P_deAcase"/>
</dbReference>
<dbReference type="InterPro" id="IPR011059">
    <property type="entry name" value="Metal-dep_hydrolase_composite"/>
</dbReference>
<proteinExistence type="inferred from homology"/>
<evidence type="ECO:0000256" key="3">
    <source>
        <dbReference type="ARBA" id="ARBA00022801"/>
    </source>
</evidence>
<evidence type="ECO:0000256" key="5">
    <source>
        <dbReference type="PIRNR" id="PIRNR038994"/>
    </source>
</evidence>
<dbReference type="SUPFAM" id="SSF51556">
    <property type="entry name" value="Metallo-dependent hydrolases"/>
    <property type="match status" value="1"/>
</dbReference>
<dbReference type="PIRSF" id="PIRSF038994">
    <property type="entry name" value="NagA"/>
    <property type="match status" value="1"/>
</dbReference>